<sequence length="90" mass="10512">MISRLYSFVAKLTKALYFSYYFYEIEMEESMFKLANEFSLEQQDEAREEATENGWGRCSVSLWGAMARVVAFMLMMFEQLIELAGDTLFG</sequence>
<accession>A0A1F5WQ19</accession>
<dbReference type="EMBL" id="MFHT01000012">
    <property type="protein sequence ID" value="OGF77772.1"/>
    <property type="molecule type" value="Genomic_DNA"/>
</dbReference>
<dbReference type="Proteomes" id="UP000177723">
    <property type="component" value="Unassembled WGS sequence"/>
</dbReference>
<comment type="caution">
    <text evidence="1">The sequence shown here is derived from an EMBL/GenBank/DDBJ whole genome shotgun (WGS) entry which is preliminary data.</text>
</comment>
<evidence type="ECO:0000313" key="2">
    <source>
        <dbReference type="Proteomes" id="UP000177723"/>
    </source>
</evidence>
<gene>
    <name evidence="1" type="ORF">A3F23_04395</name>
</gene>
<dbReference type="AlphaFoldDB" id="A0A1F5WQ19"/>
<name>A0A1F5WQ19_9BACT</name>
<evidence type="ECO:0000313" key="1">
    <source>
        <dbReference type="EMBL" id="OGF77772.1"/>
    </source>
</evidence>
<organism evidence="1 2">
    <name type="scientific">Candidatus Giovannonibacteria bacterium RIFCSPHIGHO2_12_FULL_43_15</name>
    <dbReference type="NCBI Taxonomy" id="1798341"/>
    <lineage>
        <taxon>Bacteria</taxon>
        <taxon>Candidatus Giovannoniibacteriota</taxon>
    </lineage>
</organism>
<proteinExistence type="predicted"/>
<reference evidence="1 2" key="1">
    <citation type="journal article" date="2016" name="Nat. Commun.">
        <title>Thousands of microbial genomes shed light on interconnected biogeochemical processes in an aquifer system.</title>
        <authorList>
            <person name="Anantharaman K."/>
            <person name="Brown C.T."/>
            <person name="Hug L.A."/>
            <person name="Sharon I."/>
            <person name="Castelle C.J."/>
            <person name="Probst A.J."/>
            <person name="Thomas B.C."/>
            <person name="Singh A."/>
            <person name="Wilkins M.J."/>
            <person name="Karaoz U."/>
            <person name="Brodie E.L."/>
            <person name="Williams K.H."/>
            <person name="Hubbard S.S."/>
            <person name="Banfield J.F."/>
        </authorList>
    </citation>
    <scope>NUCLEOTIDE SEQUENCE [LARGE SCALE GENOMIC DNA]</scope>
</reference>
<protein>
    <submittedName>
        <fullName evidence="1">Uncharacterized protein</fullName>
    </submittedName>
</protein>